<evidence type="ECO:0000256" key="3">
    <source>
        <dbReference type="ARBA" id="ARBA00023163"/>
    </source>
</evidence>
<dbReference type="InterPro" id="IPR036390">
    <property type="entry name" value="WH_DNA-bd_sf"/>
</dbReference>
<dbReference type="AlphaFoldDB" id="A0A916TW23"/>
<keyword evidence="3" id="KW-0804">Transcription</keyword>
<keyword evidence="1" id="KW-0805">Transcription regulation</keyword>
<dbReference type="InterPro" id="IPR036388">
    <property type="entry name" value="WH-like_DNA-bd_sf"/>
</dbReference>
<comment type="caution">
    <text evidence="5">The sequence shown here is derived from an EMBL/GenBank/DDBJ whole genome shotgun (WGS) entry which is preliminary data.</text>
</comment>
<dbReference type="Pfam" id="PF01638">
    <property type="entry name" value="HxlR"/>
    <property type="match status" value="1"/>
</dbReference>
<evidence type="ECO:0000313" key="6">
    <source>
        <dbReference type="Proteomes" id="UP000637002"/>
    </source>
</evidence>
<organism evidence="5 6">
    <name type="scientific">Chelatococcus reniformis</name>
    <dbReference type="NCBI Taxonomy" id="1494448"/>
    <lineage>
        <taxon>Bacteria</taxon>
        <taxon>Pseudomonadati</taxon>
        <taxon>Pseudomonadota</taxon>
        <taxon>Alphaproteobacteria</taxon>
        <taxon>Hyphomicrobiales</taxon>
        <taxon>Chelatococcaceae</taxon>
        <taxon>Chelatococcus</taxon>
    </lineage>
</organism>
<evidence type="ECO:0000313" key="5">
    <source>
        <dbReference type="EMBL" id="GGC45169.1"/>
    </source>
</evidence>
<dbReference type="SUPFAM" id="SSF46785">
    <property type="entry name" value="Winged helix' DNA-binding domain"/>
    <property type="match status" value="1"/>
</dbReference>
<reference evidence="5" key="2">
    <citation type="submission" date="2020-09" db="EMBL/GenBank/DDBJ databases">
        <authorList>
            <person name="Sun Q."/>
            <person name="Zhou Y."/>
        </authorList>
    </citation>
    <scope>NUCLEOTIDE SEQUENCE</scope>
    <source>
        <strain evidence="5">CGMCC 1.12919</strain>
    </source>
</reference>
<evidence type="ECO:0000256" key="1">
    <source>
        <dbReference type="ARBA" id="ARBA00023015"/>
    </source>
</evidence>
<gene>
    <name evidence="5" type="ORF">GCM10010994_00390</name>
</gene>
<name>A0A916TW23_9HYPH</name>
<dbReference type="EMBL" id="BMGG01000001">
    <property type="protein sequence ID" value="GGC45169.1"/>
    <property type="molecule type" value="Genomic_DNA"/>
</dbReference>
<dbReference type="InterPro" id="IPR002577">
    <property type="entry name" value="HTH_HxlR"/>
</dbReference>
<keyword evidence="6" id="KW-1185">Reference proteome</keyword>
<keyword evidence="2" id="KW-0238">DNA-binding</keyword>
<dbReference type="PANTHER" id="PTHR33204">
    <property type="entry name" value="TRANSCRIPTIONAL REGULATOR, MARR FAMILY"/>
    <property type="match status" value="1"/>
</dbReference>
<protein>
    <submittedName>
        <fullName evidence="5">Transcriptional regulator</fullName>
    </submittedName>
</protein>
<feature type="domain" description="HTH hxlR-type" evidence="4">
    <location>
        <begin position="28"/>
        <end position="128"/>
    </location>
</feature>
<dbReference type="Gene3D" id="1.10.10.10">
    <property type="entry name" value="Winged helix-like DNA-binding domain superfamily/Winged helix DNA-binding domain"/>
    <property type="match status" value="1"/>
</dbReference>
<reference evidence="5" key="1">
    <citation type="journal article" date="2014" name="Int. J. Syst. Evol. Microbiol.">
        <title>Complete genome sequence of Corynebacterium casei LMG S-19264T (=DSM 44701T), isolated from a smear-ripened cheese.</title>
        <authorList>
            <consortium name="US DOE Joint Genome Institute (JGI-PGF)"/>
            <person name="Walter F."/>
            <person name="Albersmeier A."/>
            <person name="Kalinowski J."/>
            <person name="Ruckert C."/>
        </authorList>
    </citation>
    <scope>NUCLEOTIDE SEQUENCE</scope>
    <source>
        <strain evidence="5">CGMCC 1.12919</strain>
    </source>
</reference>
<dbReference type="PANTHER" id="PTHR33204:SF18">
    <property type="entry name" value="TRANSCRIPTIONAL REGULATORY PROTEIN"/>
    <property type="match status" value="1"/>
</dbReference>
<evidence type="ECO:0000256" key="2">
    <source>
        <dbReference type="ARBA" id="ARBA00023125"/>
    </source>
</evidence>
<sequence>MQIAKTDLISQTVCDGDEAVSETQRSGCPINLTLEALGDRWSLLVIRDMMFGNRRHFRELLTRSEEGIASNILADRLRRLTEAGFITRADDPGHKQKAIYSLAEMAIALVPLLAHMGAWGVKYLPASYELSVRAELLEAGGPELWAAFMDELRTVHLGAPTKPGPSVAAQLQAAYEAAVAAPTP</sequence>
<accession>A0A916TW23</accession>
<proteinExistence type="predicted"/>
<dbReference type="GO" id="GO:0003677">
    <property type="term" value="F:DNA binding"/>
    <property type="evidence" value="ECO:0007669"/>
    <property type="project" value="UniProtKB-KW"/>
</dbReference>
<dbReference type="PROSITE" id="PS51118">
    <property type="entry name" value="HTH_HXLR"/>
    <property type="match status" value="1"/>
</dbReference>
<evidence type="ECO:0000259" key="4">
    <source>
        <dbReference type="PROSITE" id="PS51118"/>
    </source>
</evidence>
<dbReference type="Proteomes" id="UP000637002">
    <property type="component" value="Unassembled WGS sequence"/>
</dbReference>